<proteinExistence type="predicted"/>
<evidence type="ECO:0000313" key="2">
    <source>
        <dbReference type="Proteomes" id="UP000694700"/>
    </source>
</evidence>
<dbReference type="AlphaFoldDB" id="A0A8C1X0C2"/>
<dbReference type="InterPro" id="IPR046341">
    <property type="entry name" value="SET_dom_sf"/>
</dbReference>
<dbReference type="Proteomes" id="UP000694700">
    <property type="component" value="Unplaced"/>
</dbReference>
<dbReference type="SUPFAM" id="SSF82199">
    <property type="entry name" value="SET domain"/>
    <property type="match status" value="1"/>
</dbReference>
<organism evidence="1 2">
    <name type="scientific">Cyprinus carpio</name>
    <name type="common">Common carp</name>
    <dbReference type="NCBI Taxonomy" id="7962"/>
    <lineage>
        <taxon>Eukaryota</taxon>
        <taxon>Metazoa</taxon>
        <taxon>Chordata</taxon>
        <taxon>Craniata</taxon>
        <taxon>Vertebrata</taxon>
        <taxon>Euteleostomi</taxon>
        <taxon>Actinopterygii</taxon>
        <taxon>Neopterygii</taxon>
        <taxon>Teleostei</taxon>
        <taxon>Ostariophysi</taxon>
        <taxon>Cypriniformes</taxon>
        <taxon>Cyprinidae</taxon>
        <taxon>Cyprininae</taxon>
        <taxon>Cyprinus</taxon>
    </lineage>
</organism>
<dbReference type="Ensembl" id="ENSCCRT00015076365.1">
    <property type="protein sequence ID" value="ENSCCRP00015073965.1"/>
    <property type="gene ID" value="ENSCCRG00015029966.1"/>
</dbReference>
<reference evidence="1" key="1">
    <citation type="submission" date="2025-08" db="UniProtKB">
        <authorList>
            <consortium name="Ensembl"/>
        </authorList>
    </citation>
    <scope>IDENTIFICATION</scope>
</reference>
<sequence>AWRPDLSIKSRCVTTANANMVFCYYLIISPQGKGLFAKRPFKKGDTIFIEQPLVSSQFLWNALYKYRGE</sequence>
<protein>
    <submittedName>
        <fullName evidence="1">Uncharacterized protein</fullName>
    </submittedName>
</protein>
<accession>A0A8C1X0C2</accession>
<name>A0A8C1X0C2_CYPCA</name>
<evidence type="ECO:0000313" key="1">
    <source>
        <dbReference type="Ensembl" id="ENSCCRP00015073965.1"/>
    </source>
</evidence>